<dbReference type="EMBL" id="JAXQNO010000001">
    <property type="protein sequence ID" value="KAK4803547.1"/>
    <property type="molecule type" value="Genomic_DNA"/>
</dbReference>
<proteinExistence type="predicted"/>
<evidence type="ECO:0000313" key="3">
    <source>
        <dbReference type="Proteomes" id="UP001346149"/>
    </source>
</evidence>
<sequence>MIRGIKHSVRVSKLNNINRLERLPVLSFQQNVKNLLHGPGKVTVLSEGTPADLVPGISPLQVSSTCGRFFRERKNLSTCSPITCSAFKLVRDRSLDRHAVRQNQIRFVQKLKTLLLSKPKHFIPLHILSKCRSYLALSKPRSIMAMIHRYPMIFELFTVPMPPIPLNATKPCSQLCVRLTPAASALAAQESNLKSTMSSQLASKLQKLLMLSSHHRILLSKLVHLGPDLGLPPNFRSRLCNDHPDRFKTVDTSYGRALELVSWNQQLAQPLLPPKDFPRELIVDRPSKFKRVKLRRGLNLKRRHEAFLIKFNELPDICPYKTSSEEIVKESLEAEKRACAVVREVLGMTVERRTLIDHLTHFRKDFGLPNKLRSMIIRHPELFYVSVKGQRDSVFLVEGFNDKGELLEREESLVIKHQLLELVREGKRFRREKRRAWHKPSSIDESRNYVLEDDSEMLRLSNEDYDDGFENLFDAADSDMEDYGDFELNERNEMLELEARGEFWVANGSSTLDGSARHLESW</sequence>
<dbReference type="InterPro" id="IPR045040">
    <property type="entry name" value="PORR_fam"/>
</dbReference>
<dbReference type="PANTHER" id="PTHR31476">
    <property type="entry name" value="PROTEIN WHAT'S THIS FACTOR 1 HOMOLOG, CHLOROPLASTIC"/>
    <property type="match status" value="1"/>
</dbReference>
<evidence type="ECO:0000313" key="2">
    <source>
        <dbReference type="EMBL" id="KAK4803547.1"/>
    </source>
</evidence>
<dbReference type="GO" id="GO:0003723">
    <property type="term" value="F:RNA binding"/>
    <property type="evidence" value="ECO:0007669"/>
    <property type="project" value="InterPro"/>
</dbReference>
<dbReference type="Pfam" id="PF11955">
    <property type="entry name" value="PORR"/>
    <property type="match status" value="1"/>
</dbReference>
<dbReference type="PANTHER" id="PTHR31476:SF2">
    <property type="entry name" value="UBIQUITIN CARBOXYL-TERMINAL HYDROLASE FAMILY PROTEIN"/>
    <property type="match status" value="1"/>
</dbReference>
<feature type="domain" description="PORR" evidence="1">
    <location>
        <begin position="90"/>
        <end position="428"/>
    </location>
</feature>
<protein>
    <recommendedName>
        <fullName evidence="1">PORR domain-containing protein</fullName>
    </recommendedName>
</protein>
<evidence type="ECO:0000259" key="1">
    <source>
        <dbReference type="Pfam" id="PF11955"/>
    </source>
</evidence>
<dbReference type="Proteomes" id="UP001346149">
    <property type="component" value="Unassembled WGS sequence"/>
</dbReference>
<gene>
    <name evidence="2" type="ORF">SAY86_003364</name>
</gene>
<comment type="caution">
    <text evidence="2">The sequence shown here is derived from an EMBL/GenBank/DDBJ whole genome shotgun (WGS) entry which is preliminary data.</text>
</comment>
<reference evidence="2 3" key="1">
    <citation type="journal article" date="2023" name="Hortic Res">
        <title>Pangenome of water caltrop reveals structural variations and asymmetric subgenome divergence after allopolyploidization.</title>
        <authorList>
            <person name="Zhang X."/>
            <person name="Chen Y."/>
            <person name="Wang L."/>
            <person name="Yuan Y."/>
            <person name="Fang M."/>
            <person name="Shi L."/>
            <person name="Lu R."/>
            <person name="Comes H.P."/>
            <person name="Ma Y."/>
            <person name="Chen Y."/>
            <person name="Huang G."/>
            <person name="Zhou Y."/>
            <person name="Zheng Z."/>
            <person name="Qiu Y."/>
        </authorList>
    </citation>
    <scope>NUCLEOTIDE SEQUENCE [LARGE SCALE GENOMIC DNA]</scope>
    <source>
        <strain evidence="2">F231</strain>
    </source>
</reference>
<dbReference type="InterPro" id="IPR021099">
    <property type="entry name" value="PORR_domain"/>
</dbReference>
<name>A0AAN7ME24_TRANT</name>
<organism evidence="2 3">
    <name type="scientific">Trapa natans</name>
    <name type="common">Water chestnut</name>
    <dbReference type="NCBI Taxonomy" id="22666"/>
    <lineage>
        <taxon>Eukaryota</taxon>
        <taxon>Viridiplantae</taxon>
        <taxon>Streptophyta</taxon>
        <taxon>Embryophyta</taxon>
        <taxon>Tracheophyta</taxon>
        <taxon>Spermatophyta</taxon>
        <taxon>Magnoliopsida</taxon>
        <taxon>eudicotyledons</taxon>
        <taxon>Gunneridae</taxon>
        <taxon>Pentapetalae</taxon>
        <taxon>rosids</taxon>
        <taxon>malvids</taxon>
        <taxon>Myrtales</taxon>
        <taxon>Lythraceae</taxon>
        <taxon>Trapa</taxon>
    </lineage>
</organism>
<keyword evidence="3" id="KW-1185">Reference proteome</keyword>
<dbReference type="AlphaFoldDB" id="A0AAN7ME24"/>
<accession>A0AAN7ME24</accession>